<keyword evidence="13" id="KW-1185">Reference proteome</keyword>
<evidence type="ECO:0000313" key="13">
    <source>
        <dbReference type="Proteomes" id="UP000077315"/>
    </source>
</evidence>
<dbReference type="Proteomes" id="UP000077315">
    <property type="component" value="Unassembled WGS sequence"/>
</dbReference>
<dbReference type="PROSITE" id="PS51767">
    <property type="entry name" value="PEPTIDASE_A1"/>
    <property type="match status" value="1"/>
</dbReference>
<dbReference type="InParanoid" id="A0A167PXQ4"/>
<gene>
    <name evidence="12" type="ORF">PHYBLDRAFT_62514</name>
</gene>
<dbReference type="FunCoup" id="A0A167PXQ4">
    <property type="interactions" value="61"/>
</dbReference>
<evidence type="ECO:0000256" key="10">
    <source>
        <dbReference type="SAM" id="Phobius"/>
    </source>
</evidence>
<dbReference type="InterPro" id="IPR033121">
    <property type="entry name" value="PEPTIDASE_A1"/>
</dbReference>
<feature type="domain" description="Peptidase A1" evidence="11">
    <location>
        <begin position="86"/>
        <end position="399"/>
    </location>
</feature>
<evidence type="ECO:0000256" key="2">
    <source>
        <dbReference type="ARBA" id="ARBA00022670"/>
    </source>
</evidence>
<sequence length="402" mass="43490">MFTIILTVVKIIAILLEIAIISIIHDVSTDKTLTCPLSLDPKAKRNATHSISVARDKYYKYCNITTLDNSNHSVFPLSSPGVDALYYGTIKVGTPAQPINVIIDSGSSDFWFASTSCKNCQTSNILFNPLISTTFVSTNDSWSIEYADRSFAQGFVAYDTVMISNISIIGQSVEIAINTTALMENTTINGIMGLAFDSLTHTKGVETPIKSMISQGLINYPVFGLFLGKESNGTNDSIGNNGEIIFGGYNPDHINGTLIEVPVDNSLGLWEIDIRATTAGIEPFIRNIGHFQGVLDTGTTLMLFPSRMATKVAEAYNAIDKKDGTYTISCNSSELSPLTFTIGDSDFSIPPADLIYTKDGSSCIAGFGSIDAPFGILGDVFLKSHYIIFDHEKPSVYIAPSK</sequence>
<dbReference type="InterPro" id="IPR001969">
    <property type="entry name" value="Aspartic_peptidase_AS"/>
</dbReference>
<evidence type="ECO:0000256" key="6">
    <source>
        <dbReference type="ARBA" id="ARBA00023145"/>
    </source>
</evidence>
<keyword evidence="4 9" id="KW-0064">Aspartyl protease</keyword>
<accession>A0A167PXQ4</accession>
<keyword evidence="3" id="KW-0732">Signal</keyword>
<dbReference type="Gene3D" id="2.40.70.10">
    <property type="entry name" value="Acid Proteases"/>
    <property type="match status" value="2"/>
</dbReference>
<dbReference type="FunFam" id="2.40.70.10:FF:000008">
    <property type="entry name" value="Cathepsin D"/>
    <property type="match status" value="1"/>
</dbReference>
<comment type="similarity">
    <text evidence="1 9">Belongs to the peptidase A1 family.</text>
</comment>
<dbReference type="EMBL" id="KV440973">
    <property type="protein sequence ID" value="OAD78729.1"/>
    <property type="molecule type" value="Genomic_DNA"/>
</dbReference>
<evidence type="ECO:0000256" key="8">
    <source>
        <dbReference type="PIRSR" id="PIRSR601461-1"/>
    </source>
</evidence>
<dbReference type="VEuPathDB" id="FungiDB:PHYBLDRAFT_62514"/>
<keyword evidence="5 9" id="KW-0378">Hydrolase</keyword>
<organism evidence="12 13">
    <name type="scientific">Phycomyces blakesleeanus (strain ATCC 8743b / DSM 1359 / FGSC 10004 / NBRC 33097 / NRRL 1555)</name>
    <dbReference type="NCBI Taxonomy" id="763407"/>
    <lineage>
        <taxon>Eukaryota</taxon>
        <taxon>Fungi</taxon>
        <taxon>Fungi incertae sedis</taxon>
        <taxon>Mucoromycota</taxon>
        <taxon>Mucoromycotina</taxon>
        <taxon>Mucoromycetes</taxon>
        <taxon>Mucorales</taxon>
        <taxon>Phycomycetaceae</taxon>
        <taxon>Phycomyces</taxon>
    </lineage>
</organism>
<dbReference type="PROSITE" id="PS00141">
    <property type="entry name" value="ASP_PROTEASE"/>
    <property type="match status" value="2"/>
</dbReference>
<keyword evidence="6" id="KW-0865">Zymogen</keyword>
<reference evidence="13" key="1">
    <citation type="submission" date="2015-06" db="EMBL/GenBank/DDBJ databases">
        <title>Expansion of signal transduction pathways in fungi by whole-genome duplication.</title>
        <authorList>
            <consortium name="DOE Joint Genome Institute"/>
            <person name="Corrochano L.M."/>
            <person name="Kuo A."/>
            <person name="Marcet-Houben M."/>
            <person name="Polaino S."/>
            <person name="Salamov A."/>
            <person name="Villalobos J.M."/>
            <person name="Alvarez M.I."/>
            <person name="Avalos J."/>
            <person name="Benito E.P."/>
            <person name="Benoit I."/>
            <person name="Burger G."/>
            <person name="Camino L.P."/>
            <person name="Canovas D."/>
            <person name="Cerda-Olmedo E."/>
            <person name="Cheng J.-F."/>
            <person name="Dominguez A."/>
            <person name="Elias M."/>
            <person name="Eslava A.P."/>
            <person name="Glaser F."/>
            <person name="Grimwood J."/>
            <person name="Gutierrez G."/>
            <person name="Heitman J."/>
            <person name="Henrissat B."/>
            <person name="Iturriaga E.A."/>
            <person name="Lang B.F."/>
            <person name="Lavin J.L."/>
            <person name="Lee S."/>
            <person name="Li W."/>
            <person name="Lindquist E."/>
            <person name="Lopez-Garcia S."/>
            <person name="Luque E.M."/>
            <person name="Marcos A.T."/>
            <person name="Martin J."/>
            <person name="McCluskey K."/>
            <person name="Medina H.R."/>
            <person name="Miralles-Duran A."/>
            <person name="Miyazaki A."/>
            <person name="Munoz-Torres E."/>
            <person name="Oguiza J.A."/>
            <person name="Ohm R."/>
            <person name="Olmedo M."/>
            <person name="Orejas M."/>
            <person name="Ortiz-Castellanos L."/>
            <person name="Pisabarro A.G."/>
            <person name="Rodriguez-Romero J."/>
            <person name="Ruiz-Herrera J."/>
            <person name="Ruiz-Vazquez R."/>
            <person name="Sanz C."/>
            <person name="Schackwitz W."/>
            <person name="Schmutz J."/>
            <person name="Shahriari M."/>
            <person name="Shelest E."/>
            <person name="Silva-Franco F."/>
            <person name="Soanes D."/>
            <person name="Syed K."/>
            <person name="Tagua V.G."/>
            <person name="Talbot N.J."/>
            <person name="Thon M."/>
            <person name="De vries R.P."/>
            <person name="Wiebenga A."/>
            <person name="Yadav J.S."/>
            <person name="Braun E.L."/>
            <person name="Baker S."/>
            <person name="Garre V."/>
            <person name="Horwitz B."/>
            <person name="Torres-Martinez S."/>
            <person name="Idnurm A."/>
            <person name="Herrera-Estrella A."/>
            <person name="Gabaldon T."/>
            <person name="Grigoriev I.V."/>
        </authorList>
    </citation>
    <scope>NUCLEOTIDE SEQUENCE [LARGE SCALE GENOMIC DNA]</scope>
    <source>
        <strain evidence="13">NRRL 1555(-)</strain>
    </source>
</reference>
<feature type="active site" evidence="8">
    <location>
        <position position="104"/>
    </location>
</feature>
<proteinExistence type="inferred from homology"/>
<dbReference type="GeneID" id="29001883"/>
<protein>
    <recommendedName>
        <fullName evidence="11">Peptidase A1 domain-containing protein</fullName>
    </recommendedName>
</protein>
<keyword evidence="10" id="KW-1133">Transmembrane helix</keyword>
<dbReference type="OrthoDB" id="2747330at2759"/>
<dbReference type="GO" id="GO:0004190">
    <property type="term" value="F:aspartic-type endopeptidase activity"/>
    <property type="evidence" value="ECO:0007669"/>
    <property type="project" value="UniProtKB-KW"/>
</dbReference>
<evidence type="ECO:0000313" key="12">
    <source>
        <dbReference type="EMBL" id="OAD78729.1"/>
    </source>
</evidence>
<evidence type="ECO:0000259" key="11">
    <source>
        <dbReference type="PROSITE" id="PS51767"/>
    </source>
</evidence>
<evidence type="ECO:0000256" key="3">
    <source>
        <dbReference type="ARBA" id="ARBA00022729"/>
    </source>
</evidence>
<dbReference type="GO" id="GO:0006508">
    <property type="term" value="P:proteolysis"/>
    <property type="evidence" value="ECO:0007669"/>
    <property type="project" value="UniProtKB-KW"/>
</dbReference>
<dbReference type="InterPro" id="IPR001461">
    <property type="entry name" value="Aspartic_peptidase_A1"/>
</dbReference>
<keyword evidence="10" id="KW-0472">Membrane</keyword>
<dbReference type="SUPFAM" id="SSF50630">
    <property type="entry name" value="Acid proteases"/>
    <property type="match status" value="1"/>
</dbReference>
<dbReference type="Pfam" id="PF00026">
    <property type="entry name" value="Asp"/>
    <property type="match status" value="1"/>
</dbReference>
<keyword evidence="7" id="KW-1015">Disulfide bond</keyword>
<evidence type="ECO:0000256" key="7">
    <source>
        <dbReference type="ARBA" id="ARBA00023157"/>
    </source>
</evidence>
<evidence type="ECO:0000256" key="5">
    <source>
        <dbReference type="ARBA" id="ARBA00022801"/>
    </source>
</evidence>
<feature type="active site" evidence="8">
    <location>
        <position position="296"/>
    </location>
</feature>
<dbReference type="InterPro" id="IPR021109">
    <property type="entry name" value="Peptidase_aspartic_dom_sf"/>
</dbReference>
<evidence type="ECO:0000256" key="9">
    <source>
        <dbReference type="RuleBase" id="RU000454"/>
    </source>
</evidence>
<dbReference type="InterPro" id="IPR034164">
    <property type="entry name" value="Pepsin-like_dom"/>
</dbReference>
<dbReference type="RefSeq" id="XP_018296769.1">
    <property type="nucleotide sequence ID" value="XM_018440977.1"/>
</dbReference>
<dbReference type="AlphaFoldDB" id="A0A167PXQ4"/>
<dbReference type="CDD" id="cd05471">
    <property type="entry name" value="pepsin_like"/>
    <property type="match status" value="1"/>
</dbReference>
<feature type="transmembrane region" description="Helical" evidence="10">
    <location>
        <begin position="7"/>
        <end position="25"/>
    </location>
</feature>
<dbReference type="PANTHER" id="PTHR47966">
    <property type="entry name" value="BETA-SITE APP-CLEAVING ENZYME, ISOFORM A-RELATED"/>
    <property type="match status" value="1"/>
</dbReference>
<keyword evidence="10" id="KW-0812">Transmembrane</keyword>
<name>A0A167PXQ4_PHYB8</name>
<evidence type="ECO:0000256" key="4">
    <source>
        <dbReference type="ARBA" id="ARBA00022750"/>
    </source>
</evidence>
<dbReference type="PANTHER" id="PTHR47966:SF51">
    <property type="entry name" value="BETA-SITE APP-CLEAVING ENZYME, ISOFORM A-RELATED"/>
    <property type="match status" value="1"/>
</dbReference>
<keyword evidence="2 9" id="KW-0645">Protease</keyword>
<dbReference type="PRINTS" id="PR00792">
    <property type="entry name" value="PEPSIN"/>
</dbReference>
<evidence type="ECO:0000256" key="1">
    <source>
        <dbReference type="ARBA" id="ARBA00007447"/>
    </source>
</evidence>
<dbReference type="STRING" id="763407.A0A167PXQ4"/>